<keyword evidence="3" id="KW-0456">Lyase</keyword>
<dbReference type="AlphaFoldDB" id="A0A023X6K4"/>
<dbReference type="PROSITE" id="PS51819">
    <property type="entry name" value="VOC"/>
    <property type="match status" value="1"/>
</dbReference>
<dbReference type="GO" id="GO:0046872">
    <property type="term" value="F:metal ion binding"/>
    <property type="evidence" value="ECO:0007669"/>
    <property type="project" value="UniProtKB-KW"/>
</dbReference>
<dbReference type="InterPro" id="IPR050383">
    <property type="entry name" value="GlyoxalaseI/FosfomycinResist"/>
</dbReference>
<accession>A0A023X6K4</accession>
<dbReference type="Proteomes" id="UP001281130">
    <property type="component" value="Unassembled WGS sequence"/>
</dbReference>
<dbReference type="InterPro" id="IPR037523">
    <property type="entry name" value="VOC_core"/>
</dbReference>
<dbReference type="STRING" id="42256.RradSPS_2416"/>
<organism evidence="3 5">
    <name type="scientific">Rubrobacter radiotolerans</name>
    <name type="common">Arthrobacter radiotolerans</name>
    <dbReference type="NCBI Taxonomy" id="42256"/>
    <lineage>
        <taxon>Bacteria</taxon>
        <taxon>Bacillati</taxon>
        <taxon>Actinomycetota</taxon>
        <taxon>Rubrobacteria</taxon>
        <taxon>Rubrobacterales</taxon>
        <taxon>Rubrobacteraceae</taxon>
        <taxon>Rubrobacter</taxon>
    </lineage>
</organism>
<dbReference type="Proteomes" id="UP000025229">
    <property type="component" value="Chromosome"/>
</dbReference>
<keyword evidence="5" id="KW-1185">Reference proteome</keyword>
<dbReference type="PANTHER" id="PTHR21366">
    <property type="entry name" value="GLYOXALASE FAMILY PROTEIN"/>
    <property type="match status" value="1"/>
</dbReference>
<dbReference type="GO" id="GO:0004462">
    <property type="term" value="F:lactoylglutathione lyase activity"/>
    <property type="evidence" value="ECO:0007669"/>
    <property type="project" value="InterPro"/>
</dbReference>
<evidence type="ECO:0000313" key="3">
    <source>
        <dbReference type="EMBL" id="AHY47699.1"/>
    </source>
</evidence>
<name>A0A023X6K4_RUBRA</name>
<dbReference type="CDD" id="cd07253">
    <property type="entry name" value="GLOD5"/>
    <property type="match status" value="1"/>
</dbReference>
<dbReference type="InterPro" id="IPR029068">
    <property type="entry name" value="Glyas_Bleomycin-R_OHBP_Dase"/>
</dbReference>
<dbReference type="eggNOG" id="COG0346">
    <property type="taxonomic scope" value="Bacteria"/>
</dbReference>
<evidence type="ECO:0000313" key="5">
    <source>
        <dbReference type="Proteomes" id="UP000025229"/>
    </source>
</evidence>
<evidence type="ECO:0000313" key="4">
    <source>
        <dbReference type="EMBL" id="MDX5895102.1"/>
    </source>
</evidence>
<dbReference type="HOGENOM" id="CLU_046006_4_3_11"/>
<dbReference type="KEGG" id="rrd:RradSPS_2416"/>
<proteinExistence type="predicted"/>
<gene>
    <name evidence="3" type="ORF">RradSPS_2416</name>
    <name evidence="4" type="ORF">SIL72_13830</name>
</gene>
<dbReference type="PROSITE" id="PS00934">
    <property type="entry name" value="GLYOXALASE_I_1"/>
    <property type="match status" value="1"/>
</dbReference>
<feature type="domain" description="VOC" evidence="2">
    <location>
        <begin position="5"/>
        <end position="126"/>
    </location>
</feature>
<dbReference type="OrthoDB" id="9812656at2"/>
<keyword evidence="1" id="KW-0479">Metal-binding</keyword>
<dbReference type="InterPro" id="IPR018146">
    <property type="entry name" value="Glyoxalase_1_CS"/>
</dbReference>
<evidence type="ECO:0000259" key="2">
    <source>
        <dbReference type="PROSITE" id="PS51819"/>
    </source>
</evidence>
<evidence type="ECO:0000256" key="1">
    <source>
        <dbReference type="ARBA" id="ARBA00022723"/>
    </source>
</evidence>
<dbReference type="PANTHER" id="PTHR21366:SF14">
    <property type="entry name" value="GLYOXALASE DOMAIN-CONTAINING PROTEIN 5"/>
    <property type="match status" value="1"/>
</dbReference>
<dbReference type="InterPro" id="IPR004360">
    <property type="entry name" value="Glyas_Fos-R_dOase_dom"/>
</dbReference>
<reference evidence="3 5" key="1">
    <citation type="submission" date="2014-03" db="EMBL/GenBank/DDBJ databases">
        <title>Complete genome sequence of the Radio-Resistant Rubrobacter radiotolerans RSPS-4.</title>
        <authorList>
            <person name="Egas C.C."/>
            <person name="Barroso C.C."/>
            <person name="Froufe H.J.C."/>
            <person name="Pacheco J.J."/>
            <person name="Albuquerque L.L."/>
            <person name="da Costa M.M.S."/>
        </authorList>
    </citation>
    <scope>NUCLEOTIDE SEQUENCE [LARGE SCALE GENOMIC DNA]</scope>
    <source>
        <strain evidence="3 5">RSPS-4</strain>
    </source>
</reference>
<sequence length="130" mass="14399">MRVDRLDHIVLTVSDVDATCEFYSRVLGLRVVGVGKHGGRGLWFGGQKINLHQRGEEPELKAASPTPGSGDLCFVVRDRMAEVLEHLRECDVEVVEGPVEREGALGTMTSVYFRDPDGNLIELSSYRKAE</sequence>
<dbReference type="Gene3D" id="3.10.180.10">
    <property type="entry name" value="2,3-Dihydroxybiphenyl 1,2-Dioxygenase, domain 1"/>
    <property type="match status" value="1"/>
</dbReference>
<dbReference type="EMBL" id="CP007514">
    <property type="protein sequence ID" value="AHY47699.1"/>
    <property type="molecule type" value="Genomic_DNA"/>
</dbReference>
<protein>
    <submittedName>
        <fullName evidence="3">Lactoylglutathione lyase and related lyase</fullName>
    </submittedName>
    <submittedName>
        <fullName evidence="4">VOC family protein</fullName>
    </submittedName>
</protein>
<dbReference type="SUPFAM" id="SSF54593">
    <property type="entry name" value="Glyoxalase/Bleomycin resistance protein/Dihydroxybiphenyl dioxygenase"/>
    <property type="match status" value="1"/>
</dbReference>
<reference evidence="4" key="2">
    <citation type="submission" date="2023-11" db="EMBL/GenBank/DDBJ databases">
        <title>MicrobeMod: A computational toolkit for identifying prokaryotic methylation and restriction-modification with nanopore sequencing.</title>
        <authorList>
            <person name="Crits-Christoph A."/>
            <person name="Kang S.C."/>
            <person name="Lee H."/>
            <person name="Ostrov N."/>
        </authorList>
    </citation>
    <scope>NUCLEOTIDE SEQUENCE</scope>
    <source>
        <strain evidence="4">ATCC 51242</strain>
    </source>
</reference>
<dbReference type="RefSeq" id="WP_038682976.1">
    <property type="nucleotide sequence ID" value="NZ_CP007514.1"/>
</dbReference>
<dbReference type="PATRIC" id="fig|42256.3.peg.2460"/>
<dbReference type="EMBL" id="JAWXXX010000001">
    <property type="protein sequence ID" value="MDX5895102.1"/>
    <property type="molecule type" value="Genomic_DNA"/>
</dbReference>
<dbReference type="Pfam" id="PF00903">
    <property type="entry name" value="Glyoxalase"/>
    <property type="match status" value="1"/>
</dbReference>